<protein>
    <submittedName>
        <fullName evidence="7">D-3-phosphoglycerate dehydrogenase (EC)</fullName>
        <ecNumber evidence="7">1.1.1.95</ecNumber>
    </submittedName>
</protein>
<keyword evidence="2 4" id="KW-0560">Oxidoreductase</keyword>
<evidence type="ECO:0000256" key="2">
    <source>
        <dbReference type="ARBA" id="ARBA00023002"/>
    </source>
</evidence>
<dbReference type="InterPro" id="IPR050418">
    <property type="entry name" value="D-iso_2-hydroxyacid_DH_PdxB"/>
</dbReference>
<evidence type="ECO:0000256" key="3">
    <source>
        <dbReference type="ARBA" id="ARBA00023027"/>
    </source>
</evidence>
<evidence type="ECO:0000256" key="4">
    <source>
        <dbReference type="RuleBase" id="RU003719"/>
    </source>
</evidence>
<dbReference type="Pfam" id="PF02826">
    <property type="entry name" value="2-Hacid_dh_C"/>
    <property type="match status" value="1"/>
</dbReference>
<gene>
    <name evidence="7" type="ORF">HELGO_WM55321</name>
</gene>
<dbReference type="PANTHER" id="PTHR43761">
    <property type="entry name" value="D-ISOMER SPECIFIC 2-HYDROXYACID DEHYDROGENASE FAMILY PROTEIN (AFU_ORTHOLOGUE AFUA_1G13630)"/>
    <property type="match status" value="1"/>
</dbReference>
<dbReference type="Gene3D" id="3.40.50.720">
    <property type="entry name" value="NAD(P)-binding Rossmann-like Domain"/>
    <property type="match status" value="2"/>
</dbReference>
<organism evidence="7">
    <name type="scientific">uncultured Sulfurovum sp</name>
    <dbReference type="NCBI Taxonomy" id="269237"/>
    <lineage>
        <taxon>Bacteria</taxon>
        <taxon>Pseudomonadati</taxon>
        <taxon>Campylobacterota</taxon>
        <taxon>Epsilonproteobacteria</taxon>
        <taxon>Campylobacterales</taxon>
        <taxon>Sulfurovaceae</taxon>
        <taxon>Sulfurovum</taxon>
        <taxon>environmental samples</taxon>
    </lineage>
</organism>
<dbReference type="InterPro" id="IPR006140">
    <property type="entry name" value="D-isomer_DH_NAD-bd"/>
</dbReference>
<name>A0A6S6TMG3_9BACT</name>
<evidence type="ECO:0000259" key="6">
    <source>
        <dbReference type="Pfam" id="PF02826"/>
    </source>
</evidence>
<feature type="domain" description="D-isomer specific 2-hydroxyacid dehydrogenase catalytic" evidence="5">
    <location>
        <begin position="17"/>
        <end position="310"/>
    </location>
</feature>
<dbReference type="InterPro" id="IPR006139">
    <property type="entry name" value="D-isomer_2_OHA_DH_cat_dom"/>
</dbReference>
<comment type="similarity">
    <text evidence="1 4">Belongs to the D-isomer specific 2-hydroxyacid dehydrogenase family.</text>
</comment>
<dbReference type="NCBIfam" id="NF006263">
    <property type="entry name" value="PRK08410.1"/>
    <property type="match status" value="1"/>
</dbReference>
<feature type="domain" description="D-isomer specific 2-hydroxyacid dehydrogenase NAD-binding" evidence="6">
    <location>
        <begin position="106"/>
        <end position="286"/>
    </location>
</feature>
<dbReference type="AlphaFoldDB" id="A0A6S6TMG3"/>
<keyword evidence="3" id="KW-0520">NAD</keyword>
<dbReference type="GO" id="GO:0051287">
    <property type="term" value="F:NAD binding"/>
    <property type="evidence" value="ECO:0007669"/>
    <property type="project" value="InterPro"/>
</dbReference>
<evidence type="ECO:0000256" key="1">
    <source>
        <dbReference type="ARBA" id="ARBA00005854"/>
    </source>
</evidence>
<accession>A0A6S6TMG3</accession>
<dbReference type="PANTHER" id="PTHR43761:SF1">
    <property type="entry name" value="D-ISOMER SPECIFIC 2-HYDROXYACID DEHYDROGENASE CATALYTIC DOMAIN-CONTAINING PROTEIN-RELATED"/>
    <property type="match status" value="1"/>
</dbReference>
<dbReference type="InterPro" id="IPR036291">
    <property type="entry name" value="NAD(P)-bd_dom_sf"/>
</dbReference>
<dbReference type="EC" id="1.1.1.95" evidence="7"/>
<dbReference type="SUPFAM" id="SSF51735">
    <property type="entry name" value="NAD(P)-binding Rossmann-fold domains"/>
    <property type="match status" value="1"/>
</dbReference>
<dbReference type="EMBL" id="CACVAR010000332">
    <property type="protein sequence ID" value="CAA6822102.1"/>
    <property type="molecule type" value="Genomic_DNA"/>
</dbReference>
<sequence length="311" mass="34748">MKIVLLDKKTLGDDLDLSSLSTLGNLTNYETTSREETLARIQNAEVIITNKVVITKEMMEQTDSLKLICIAATGMNNVDLEAAKELGILVKNVSGYSTPSVVQHTFSMMFYLLGKLAYYNRQVKSRAWSKSGLFTDVSQPFSELSTKTWGIIGLGTIGKEVASMVENFGAKVCYHSTSGKNLINDYHHYELEDLLTNCDIISIHCPLNEQTNNLINQTNLKYLKDNTILLNLGRGGIINEADLAAELNKRPLYAGLDVVAKEPIEENNPLLDIDNNDQLLITPHLAWASLESRERLLEGIVQNIQHYLEEK</sequence>
<reference evidence="7" key="1">
    <citation type="submission" date="2020-01" db="EMBL/GenBank/DDBJ databases">
        <authorList>
            <person name="Meier V. D."/>
            <person name="Meier V D."/>
        </authorList>
    </citation>
    <scope>NUCLEOTIDE SEQUENCE</scope>
    <source>
        <strain evidence="7">HLG_WM_MAG_03</strain>
    </source>
</reference>
<dbReference type="Pfam" id="PF00389">
    <property type="entry name" value="2-Hacid_dh"/>
    <property type="match status" value="1"/>
</dbReference>
<dbReference type="PROSITE" id="PS00670">
    <property type="entry name" value="D_2_HYDROXYACID_DH_2"/>
    <property type="match status" value="1"/>
</dbReference>
<proteinExistence type="inferred from homology"/>
<dbReference type="CDD" id="cd12162">
    <property type="entry name" value="2-Hacid_dh_4"/>
    <property type="match status" value="1"/>
</dbReference>
<dbReference type="PROSITE" id="PS00671">
    <property type="entry name" value="D_2_HYDROXYACID_DH_3"/>
    <property type="match status" value="1"/>
</dbReference>
<dbReference type="GO" id="GO:0004617">
    <property type="term" value="F:phosphoglycerate dehydrogenase activity"/>
    <property type="evidence" value="ECO:0007669"/>
    <property type="project" value="UniProtKB-EC"/>
</dbReference>
<evidence type="ECO:0000259" key="5">
    <source>
        <dbReference type="Pfam" id="PF00389"/>
    </source>
</evidence>
<evidence type="ECO:0000313" key="7">
    <source>
        <dbReference type="EMBL" id="CAA6822102.1"/>
    </source>
</evidence>
<dbReference type="InterPro" id="IPR029753">
    <property type="entry name" value="D-isomer_DH_CS"/>
</dbReference>
<dbReference type="SUPFAM" id="SSF52283">
    <property type="entry name" value="Formate/glycerate dehydrogenase catalytic domain-like"/>
    <property type="match status" value="1"/>
</dbReference>